<reference evidence="13 14" key="1">
    <citation type="submission" date="2019-12" db="EMBL/GenBank/DDBJ databases">
        <title>Chromosome-level assembly of the Caenorhabditis remanei genome.</title>
        <authorList>
            <person name="Teterina A.A."/>
            <person name="Willis J.H."/>
            <person name="Phillips P.C."/>
        </authorList>
    </citation>
    <scope>NUCLEOTIDE SEQUENCE [LARGE SCALE GENOMIC DNA]</scope>
    <source>
        <strain evidence="13 14">PX506</strain>
        <tissue evidence="13">Whole organism</tissue>
    </source>
</reference>
<sequence length="425" mass="47130">MSSRTLASFASKQENLELLAEGKTKQIYGIKGEKDYVLIRSKDSLTAFNAERKNELEGKSKIASKTTVNVFEYLQLLGLPTHFEQSISDTEFIARKCTMIPIEWVARRVATGSFLKRNPGVKEGFRFNELKLETFFKDDANDDPQWTDEQIVSNGLMIDHLKIGRDEISLMKKMTKLVFRALEKAWALENSALIDMKIEFGVTVEGEILLADVIDNDSWRVWPENDRRLQLDKQVYRDMKEVTAEGLQLVLKNYTKVMEITSTFSKPRQSCHVLVIMGSGSDGVFARKISDAANNFGLEATLKVSSAHKTTSDTLEVLAEFEDSGVPTVVIAVAGRSNGLGPVIAGNSSLPVINCPPPSESLSLDIWSSLRMPNGIGCTTVLDPSEAALAAAKILASHNHIVFGKVLTAQLQNQINIYNANRKLE</sequence>
<dbReference type="GO" id="GO:0004639">
    <property type="term" value="F:phosphoribosylaminoimidazolesuccinocarboxamide synthase activity"/>
    <property type="evidence" value="ECO:0007669"/>
    <property type="project" value="InterPro"/>
</dbReference>
<dbReference type="Pfam" id="PF00731">
    <property type="entry name" value="AIRC"/>
    <property type="match status" value="1"/>
</dbReference>
<dbReference type="GeneID" id="9802905"/>
<keyword evidence="10" id="KW-0456">Lyase</keyword>
<dbReference type="InterPro" id="IPR018236">
    <property type="entry name" value="SAICAR_synthetase_CS"/>
</dbReference>
<evidence type="ECO:0000256" key="3">
    <source>
        <dbReference type="ARBA" id="ARBA00010478"/>
    </source>
</evidence>
<dbReference type="InterPro" id="IPR050089">
    <property type="entry name" value="SAICAR_synthetase"/>
</dbReference>
<gene>
    <name evidence="13" type="ORF">GCK72_004561</name>
</gene>
<comment type="similarity">
    <text evidence="4">In the N-terminal section; belongs to the SAICAR synthetase family.</text>
</comment>
<evidence type="ECO:0000256" key="1">
    <source>
        <dbReference type="ARBA" id="ARBA00004672"/>
    </source>
</evidence>
<dbReference type="SUPFAM" id="SSF56104">
    <property type="entry name" value="SAICAR synthase-like"/>
    <property type="match status" value="1"/>
</dbReference>
<dbReference type="GO" id="GO:0005524">
    <property type="term" value="F:ATP binding"/>
    <property type="evidence" value="ECO:0007669"/>
    <property type="project" value="UniProtKB-KW"/>
</dbReference>
<evidence type="ECO:0000256" key="9">
    <source>
        <dbReference type="ARBA" id="ARBA00022840"/>
    </source>
</evidence>
<evidence type="ECO:0000256" key="7">
    <source>
        <dbReference type="ARBA" id="ARBA00022755"/>
    </source>
</evidence>
<keyword evidence="11" id="KW-0511">Multifunctional enzyme</keyword>
<evidence type="ECO:0000256" key="2">
    <source>
        <dbReference type="ARBA" id="ARBA00004747"/>
    </source>
</evidence>
<comment type="caution">
    <text evidence="13">The sequence shown here is derived from an EMBL/GenBank/DDBJ whole genome shotgun (WGS) entry which is preliminary data.</text>
</comment>
<evidence type="ECO:0000256" key="6">
    <source>
        <dbReference type="ARBA" id="ARBA00022741"/>
    </source>
</evidence>
<evidence type="ECO:0000256" key="5">
    <source>
        <dbReference type="ARBA" id="ARBA00022598"/>
    </source>
</evidence>
<dbReference type="InterPro" id="IPR033626">
    <property type="entry name" value="PurE_classII"/>
</dbReference>
<dbReference type="FunFam" id="3.40.50.1970:FF:000006">
    <property type="entry name" value="Probable multifunctional protein ADE2"/>
    <property type="match status" value="1"/>
</dbReference>
<dbReference type="KEGG" id="crq:GCK72_004561"/>
<dbReference type="HAMAP" id="MF_02045">
    <property type="entry name" value="PurE_classII"/>
    <property type="match status" value="1"/>
</dbReference>
<dbReference type="EMBL" id="WUAV01000002">
    <property type="protein sequence ID" value="KAF1764612.1"/>
    <property type="molecule type" value="Genomic_DNA"/>
</dbReference>
<dbReference type="PROSITE" id="PS01058">
    <property type="entry name" value="SAICAR_SYNTHETASE_2"/>
    <property type="match status" value="1"/>
</dbReference>
<dbReference type="UniPathway" id="UPA00074">
    <property type="reaction ID" value="UER00130"/>
</dbReference>
<evidence type="ECO:0000313" key="13">
    <source>
        <dbReference type="EMBL" id="KAF1764612.1"/>
    </source>
</evidence>
<evidence type="ECO:0000256" key="4">
    <source>
        <dbReference type="ARBA" id="ARBA00011020"/>
    </source>
</evidence>
<dbReference type="GO" id="GO:0006189">
    <property type="term" value="P:'de novo' IMP biosynthetic process"/>
    <property type="evidence" value="ECO:0007669"/>
    <property type="project" value="UniProtKB-UniPathway"/>
</dbReference>
<evidence type="ECO:0000313" key="14">
    <source>
        <dbReference type="Proteomes" id="UP000483820"/>
    </source>
</evidence>
<evidence type="ECO:0000256" key="11">
    <source>
        <dbReference type="ARBA" id="ARBA00023268"/>
    </source>
</evidence>
<name>A0A6A5HE77_CAERE</name>
<dbReference type="CDD" id="cd01416">
    <property type="entry name" value="SAICAR_synt_Ade5"/>
    <property type="match status" value="1"/>
</dbReference>
<dbReference type="Proteomes" id="UP000483820">
    <property type="component" value="Chromosome II"/>
</dbReference>
<dbReference type="GO" id="GO:0016831">
    <property type="term" value="F:carboxy-lyase activity"/>
    <property type="evidence" value="ECO:0007669"/>
    <property type="project" value="UniProtKB-KW"/>
</dbReference>
<comment type="pathway">
    <text evidence="2">Purine metabolism; IMP biosynthesis via de novo pathway; 5-amino-1-(5-phospho-D-ribosyl)imidazole-4-carboxylate from 5-amino-1-(5-phospho-D-ribosyl)imidazole (carboxylase route): step 1/1.</text>
</comment>
<dbReference type="FunFam" id="3.30.200.20:FF:000183">
    <property type="entry name" value="Probable multifunctional protein ADE2"/>
    <property type="match status" value="1"/>
</dbReference>
<dbReference type="SUPFAM" id="SSF52255">
    <property type="entry name" value="N5-CAIR mutase (phosphoribosylaminoimidazole carboxylase, PurE)"/>
    <property type="match status" value="1"/>
</dbReference>
<dbReference type="PANTHER" id="PTHR43599">
    <property type="entry name" value="MULTIFUNCTIONAL PROTEIN ADE2"/>
    <property type="match status" value="1"/>
</dbReference>
<dbReference type="GO" id="GO:0042802">
    <property type="term" value="F:identical protein binding"/>
    <property type="evidence" value="ECO:0007669"/>
    <property type="project" value="EnsemblMetazoa"/>
</dbReference>
<dbReference type="InterPro" id="IPR028923">
    <property type="entry name" value="SAICAR_synt/ADE2_N"/>
</dbReference>
<proteinExistence type="inferred from homology"/>
<dbReference type="HAMAP" id="MF_00137">
    <property type="entry name" value="SAICAR_synth"/>
    <property type="match status" value="1"/>
</dbReference>
<dbReference type="Gene3D" id="3.30.200.20">
    <property type="entry name" value="Phosphorylase Kinase, domain 1"/>
    <property type="match status" value="1"/>
</dbReference>
<dbReference type="PANTHER" id="PTHR43599:SF3">
    <property type="entry name" value="SI:DKEY-6E2.2"/>
    <property type="match status" value="1"/>
</dbReference>
<comment type="pathway">
    <text evidence="1">Purine metabolism; IMP biosynthesis via de novo pathway; 5-amino-1-(5-phospho-D-ribosyl)imidazole-4-carboxamide from 5-amino-1-(5-phospho-D-ribosyl)imidazole-4-carboxylate: step 1/2.</text>
</comment>
<protein>
    <recommendedName>
        <fullName evidence="12">PurE domain-containing protein</fullName>
    </recommendedName>
</protein>
<comment type="similarity">
    <text evidence="3">In the C-terminal section; belongs to the AIR carboxylase family. Class II subfamily.</text>
</comment>
<accession>A0A6A5HE77</accession>
<keyword evidence="9" id="KW-0067">ATP-binding</keyword>
<dbReference type="GO" id="GO:0005829">
    <property type="term" value="C:cytosol"/>
    <property type="evidence" value="ECO:0007669"/>
    <property type="project" value="TreeGrafter"/>
</dbReference>
<dbReference type="AlphaFoldDB" id="A0A6A5HE77"/>
<feature type="domain" description="PurE" evidence="12">
    <location>
        <begin position="271"/>
        <end position="417"/>
    </location>
</feature>
<dbReference type="CTD" id="9802905"/>
<keyword evidence="6" id="KW-0547">Nucleotide-binding</keyword>
<evidence type="ECO:0000259" key="12">
    <source>
        <dbReference type="SMART" id="SM01001"/>
    </source>
</evidence>
<dbReference type="FunFam" id="3.30.470.20:FF:000020">
    <property type="entry name" value="Probable multifunctional protein ADE2"/>
    <property type="match status" value="1"/>
</dbReference>
<dbReference type="PROSITE" id="PS01057">
    <property type="entry name" value="SAICAR_SYNTHETASE_1"/>
    <property type="match status" value="1"/>
</dbReference>
<organism evidence="13 14">
    <name type="scientific">Caenorhabditis remanei</name>
    <name type="common">Caenorhabditis vulgaris</name>
    <dbReference type="NCBI Taxonomy" id="31234"/>
    <lineage>
        <taxon>Eukaryota</taxon>
        <taxon>Metazoa</taxon>
        <taxon>Ecdysozoa</taxon>
        <taxon>Nematoda</taxon>
        <taxon>Chromadorea</taxon>
        <taxon>Rhabditida</taxon>
        <taxon>Rhabditina</taxon>
        <taxon>Rhabditomorpha</taxon>
        <taxon>Rhabditoidea</taxon>
        <taxon>Rhabditidae</taxon>
        <taxon>Peloderinae</taxon>
        <taxon>Caenorhabditis</taxon>
    </lineage>
</organism>
<dbReference type="Pfam" id="PF01259">
    <property type="entry name" value="SAICAR_synt"/>
    <property type="match status" value="1"/>
</dbReference>
<evidence type="ECO:0000256" key="10">
    <source>
        <dbReference type="ARBA" id="ARBA00023239"/>
    </source>
</evidence>
<keyword evidence="8" id="KW-0210">Decarboxylase</keyword>
<dbReference type="Gene3D" id="3.40.50.1970">
    <property type="match status" value="1"/>
</dbReference>
<dbReference type="RefSeq" id="XP_003104293.2">
    <property type="nucleotide sequence ID" value="XM_003104245.2"/>
</dbReference>
<dbReference type="Gene3D" id="3.30.470.20">
    <property type="entry name" value="ATP-grasp fold, B domain"/>
    <property type="match status" value="1"/>
</dbReference>
<evidence type="ECO:0000256" key="8">
    <source>
        <dbReference type="ARBA" id="ARBA00022793"/>
    </source>
</evidence>
<keyword evidence="5" id="KW-0436">Ligase</keyword>
<dbReference type="InterPro" id="IPR000031">
    <property type="entry name" value="PurE_dom"/>
</dbReference>
<keyword evidence="7" id="KW-0658">Purine biosynthesis</keyword>
<dbReference type="SMART" id="SM01001">
    <property type="entry name" value="AIRC"/>
    <property type="match status" value="1"/>
</dbReference>